<gene>
    <name evidence="1" type="ORF">RI108_11155</name>
</gene>
<organism evidence="1 2">
    <name type="scientific">Pseudomonas coleopterorum</name>
    <dbReference type="NCBI Taxonomy" id="1605838"/>
    <lineage>
        <taxon>Bacteria</taxon>
        <taxon>Pseudomonadati</taxon>
        <taxon>Pseudomonadota</taxon>
        <taxon>Gammaproteobacteria</taxon>
        <taxon>Pseudomonadales</taxon>
        <taxon>Pseudomonadaceae</taxon>
        <taxon>Pseudomonas</taxon>
    </lineage>
</organism>
<dbReference type="EMBL" id="CP134081">
    <property type="protein sequence ID" value="WNC07895.1"/>
    <property type="molecule type" value="Genomic_DNA"/>
</dbReference>
<proteinExistence type="predicted"/>
<evidence type="ECO:0000313" key="2">
    <source>
        <dbReference type="Proteomes" id="UP001258207"/>
    </source>
</evidence>
<name>A0AAJ6LWB2_9PSED</name>
<accession>A0AAJ6LWB2</accession>
<sequence>MMNRWIACMALAVLLATAGWFAMVIDLEGLAYSRHGELPDRR</sequence>
<protein>
    <submittedName>
        <fullName evidence="1">Uncharacterized protein</fullName>
    </submittedName>
</protein>
<dbReference type="RefSeq" id="WP_310790954.1">
    <property type="nucleotide sequence ID" value="NZ_CP134081.1"/>
</dbReference>
<dbReference type="AlphaFoldDB" id="A0AAJ6LWB2"/>
<evidence type="ECO:0000313" key="1">
    <source>
        <dbReference type="EMBL" id="WNC07895.1"/>
    </source>
</evidence>
<reference evidence="1" key="1">
    <citation type="submission" date="2023-09" db="EMBL/GenBank/DDBJ databases">
        <title>First report of Pseudomonas coleopterorum DJ13 causing leaf spot on Rhododendron pulchrum Sweet in China.</title>
        <authorList>
            <person name="Zhang Y."/>
        </authorList>
    </citation>
    <scope>NUCLEOTIDE SEQUENCE</scope>
    <source>
        <strain evidence="1">DJ13</strain>
    </source>
</reference>
<dbReference type="Proteomes" id="UP001258207">
    <property type="component" value="Chromosome"/>
</dbReference>